<keyword evidence="5" id="KW-0547">Nucleotide-binding</keyword>
<dbReference type="PANTHER" id="PTHR43297:SF2">
    <property type="entry name" value="DIPEPTIDE TRANSPORT ATP-BINDING PROTEIN DPPD"/>
    <property type="match status" value="1"/>
</dbReference>
<name>A0A9X9WR63_9PROT</name>
<dbReference type="PROSITE" id="PS50893">
    <property type="entry name" value="ABC_TRANSPORTER_2"/>
    <property type="match status" value="1"/>
</dbReference>
<evidence type="ECO:0000256" key="2">
    <source>
        <dbReference type="ARBA" id="ARBA00005417"/>
    </source>
</evidence>
<dbReference type="CDD" id="cd03257">
    <property type="entry name" value="ABC_NikE_OppD_transporters"/>
    <property type="match status" value="1"/>
</dbReference>
<feature type="domain" description="ABC transporter" evidence="8">
    <location>
        <begin position="7"/>
        <end position="263"/>
    </location>
</feature>
<evidence type="ECO:0000256" key="3">
    <source>
        <dbReference type="ARBA" id="ARBA00022448"/>
    </source>
</evidence>
<dbReference type="InterPro" id="IPR017871">
    <property type="entry name" value="ABC_transporter-like_CS"/>
</dbReference>
<dbReference type="AlphaFoldDB" id="A0A9X9WR63"/>
<organism evidence="9 10">
    <name type="scientific">Neoroseomonas soli</name>
    <dbReference type="NCBI Taxonomy" id="1081025"/>
    <lineage>
        <taxon>Bacteria</taxon>
        <taxon>Pseudomonadati</taxon>
        <taxon>Pseudomonadota</taxon>
        <taxon>Alphaproteobacteria</taxon>
        <taxon>Acetobacterales</taxon>
        <taxon>Acetobacteraceae</taxon>
        <taxon>Neoroseomonas</taxon>
    </lineage>
</organism>
<dbReference type="SUPFAM" id="SSF52540">
    <property type="entry name" value="P-loop containing nucleoside triphosphate hydrolases"/>
    <property type="match status" value="1"/>
</dbReference>
<reference evidence="9" key="1">
    <citation type="submission" date="2020-01" db="EMBL/GenBank/DDBJ databases">
        <authorList>
            <person name="Rat A."/>
        </authorList>
    </citation>
    <scope>NUCLEOTIDE SEQUENCE</scope>
    <source>
        <strain evidence="9">LMG 31231</strain>
    </source>
</reference>
<keyword evidence="4" id="KW-1003">Cell membrane</keyword>
<dbReference type="PANTHER" id="PTHR43297">
    <property type="entry name" value="OLIGOPEPTIDE TRANSPORT ATP-BINDING PROTEIN APPD"/>
    <property type="match status" value="1"/>
</dbReference>
<evidence type="ECO:0000259" key="8">
    <source>
        <dbReference type="PROSITE" id="PS50893"/>
    </source>
</evidence>
<dbReference type="NCBIfam" id="TIGR01727">
    <property type="entry name" value="oligo_HPY"/>
    <property type="match status" value="1"/>
</dbReference>
<dbReference type="InterPro" id="IPR013563">
    <property type="entry name" value="Oligopep_ABC_C"/>
</dbReference>
<dbReference type="EMBL" id="JAAEDM010000001">
    <property type="protein sequence ID" value="MBR0669642.1"/>
    <property type="molecule type" value="Genomic_DNA"/>
</dbReference>
<comment type="similarity">
    <text evidence="2">Belongs to the ABC transporter superfamily.</text>
</comment>
<evidence type="ECO:0000313" key="9">
    <source>
        <dbReference type="EMBL" id="MBR0669642.1"/>
    </source>
</evidence>
<proteinExistence type="inferred from homology"/>
<dbReference type="InterPro" id="IPR050388">
    <property type="entry name" value="ABC_Ni/Peptide_Import"/>
</dbReference>
<dbReference type="InterPro" id="IPR027417">
    <property type="entry name" value="P-loop_NTPase"/>
</dbReference>
<keyword evidence="6 9" id="KW-0067">ATP-binding</keyword>
<comment type="caution">
    <text evidence="9">The sequence shown here is derived from an EMBL/GenBank/DDBJ whole genome shotgun (WGS) entry which is preliminary data.</text>
</comment>
<evidence type="ECO:0000256" key="6">
    <source>
        <dbReference type="ARBA" id="ARBA00022840"/>
    </source>
</evidence>
<reference evidence="9" key="2">
    <citation type="journal article" date="2021" name="Syst. Appl. Microbiol.">
        <title>Roseomonas hellenica sp. nov., isolated from roots of wild-growing Alkanna tinctoria.</title>
        <authorList>
            <person name="Rat A."/>
            <person name="Naranjo H.D."/>
            <person name="Lebbe L."/>
            <person name="Cnockaert M."/>
            <person name="Krigas N."/>
            <person name="Grigoriadou K."/>
            <person name="Maloupa E."/>
            <person name="Willems A."/>
        </authorList>
    </citation>
    <scope>NUCLEOTIDE SEQUENCE</scope>
    <source>
        <strain evidence="9">LMG 31231</strain>
    </source>
</reference>
<dbReference type="PROSITE" id="PS00211">
    <property type="entry name" value="ABC_TRANSPORTER_1"/>
    <property type="match status" value="1"/>
</dbReference>
<gene>
    <name evidence="9" type="ORF">GXW76_00530</name>
</gene>
<dbReference type="InterPro" id="IPR003439">
    <property type="entry name" value="ABC_transporter-like_ATP-bd"/>
</dbReference>
<dbReference type="Pfam" id="PF00005">
    <property type="entry name" value="ABC_tran"/>
    <property type="match status" value="1"/>
</dbReference>
<evidence type="ECO:0000256" key="1">
    <source>
        <dbReference type="ARBA" id="ARBA00004417"/>
    </source>
</evidence>
<evidence type="ECO:0000256" key="4">
    <source>
        <dbReference type="ARBA" id="ARBA00022475"/>
    </source>
</evidence>
<dbReference type="Gene3D" id="3.40.50.300">
    <property type="entry name" value="P-loop containing nucleotide triphosphate hydrolases"/>
    <property type="match status" value="1"/>
</dbReference>
<dbReference type="Pfam" id="PF08352">
    <property type="entry name" value="oligo_HPY"/>
    <property type="match status" value="1"/>
</dbReference>
<dbReference type="FunFam" id="3.40.50.300:FF:000016">
    <property type="entry name" value="Oligopeptide ABC transporter ATP-binding component"/>
    <property type="match status" value="1"/>
</dbReference>
<dbReference type="RefSeq" id="WP_211859972.1">
    <property type="nucleotide sequence ID" value="NZ_JAAEDM010000001.1"/>
</dbReference>
<dbReference type="GO" id="GO:0055085">
    <property type="term" value="P:transmembrane transport"/>
    <property type="evidence" value="ECO:0007669"/>
    <property type="project" value="UniProtKB-ARBA"/>
</dbReference>
<dbReference type="InterPro" id="IPR003593">
    <property type="entry name" value="AAA+_ATPase"/>
</dbReference>
<dbReference type="GO" id="GO:0016887">
    <property type="term" value="F:ATP hydrolysis activity"/>
    <property type="evidence" value="ECO:0007669"/>
    <property type="project" value="InterPro"/>
</dbReference>
<dbReference type="GO" id="GO:0005886">
    <property type="term" value="C:plasma membrane"/>
    <property type="evidence" value="ECO:0007669"/>
    <property type="project" value="UniProtKB-SubCell"/>
</dbReference>
<keyword evidence="10" id="KW-1185">Reference proteome</keyword>
<dbReference type="GO" id="GO:0015833">
    <property type="term" value="P:peptide transport"/>
    <property type="evidence" value="ECO:0007669"/>
    <property type="project" value="InterPro"/>
</dbReference>
<keyword evidence="3" id="KW-0813">Transport</keyword>
<sequence length="336" mass="36166">MTAAPVLQVEDLSVRFRTRGGEIAAVSGVSFAVRPGETLAVVGESGSGKSVTSLALMRLLPPGAAVTVTGRVGLRGKDGRMLDVLTLPEPEMRGVRGDAIAMVFQEPMTSLNPVKPVGEQIAEAIRLHRGLDRRAATEEVVRLLDLVGIPAPRQRLASYPHHLSGGMRQRVMIAMALSCEPAVLIADEPTTALDVTIQAQILDLLRRLQERTGMAVVFITHNLGVVAEIADRVMVMYGGRVVEQADVRPLFARPLMPYTVGLLRSVPRLDLAGRRAGPLPAIPGNVPDPLHMPEGCGFHPRCGDHVAGLCDARLPELESAGEARLVRCVRWRELTP</sequence>
<evidence type="ECO:0000256" key="5">
    <source>
        <dbReference type="ARBA" id="ARBA00022741"/>
    </source>
</evidence>
<dbReference type="GO" id="GO:0005524">
    <property type="term" value="F:ATP binding"/>
    <property type="evidence" value="ECO:0007669"/>
    <property type="project" value="UniProtKB-KW"/>
</dbReference>
<dbReference type="SMART" id="SM00382">
    <property type="entry name" value="AAA"/>
    <property type="match status" value="1"/>
</dbReference>
<dbReference type="Proteomes" id="UP001138751">
    <property type="component" value="Unassembled WGS sequence"/>
</dbReference>
<comment type="subcellular location">
    <subcellularLocation>
        <location evidence="1">Cell inner membrane</location>
        <topology evidence="1">Peripheral membrane protein</topology>
    </subcellularLocation>
</comment>
<keyword evidence="7" id="KW-0472">Membrane</keyword>
<evidence type="ECO:0000256" key="7">
    <source>
        <dbReference type="ARBA" id="ARBA00023136"/>
    </source>
</evidence>
<evidence type="ECO:0000313" key="10">
    <source>
        <dbReference type="Proteomes" id="UP001138751"/>
    </source>
</evidence>
<accession>A0A9X9WR63</accession>
<protein>
    <submittedName>
        <fullName evidence="9">ABC transporter ATP-binding protein</fullName>
    </submittedName>
</protein>